<protein>
    <recommendedName>
        <fullName evidence="3">Sigma-70 family RNA polymerase sigma factor</fullName>
    </recommendedName>
</protein>
<accession>A0ABV0EZH6</accession>
<dbReference type="EMBL" id="MAEI02000001">
    <property type="protein sequence ID" value="MEO1781215.1"/>
    <property type="molecule type" value="Genomic_DNA"/>
</dbReference>
<reference evidence="1" key="2">
    <citation type="submission" date="2024-02" db="EMBL/GenBank/DDBJ databases">
        <title>The Genome Sequence of Enterococcus diestrammenae JM9A.</title>
        <authorList>
            <person name="Earl A."/>
            <person name="Manson A."/>
            <person name="Gilmore M."/>
            <person name="Sanders J."/>
            <person name="Shea T."/>
            <person name="Howe W."/>
            <person name="Livny J."/>
            <person name="Cuomo C."/>
            <person name="Neafsey D."/>
            <person name="Birren B."/>
        </authorList>
    </citation>
    <scope>NUCLEOTIDE SEQUENCE</scope>
    <source>
        <strain evidence="1">JM9A</strain>
    </source>
</reference>
<organism evidence="1 2">
    <name type="scientific">Enterococcus diestrammenae</name>
    <dbReference type="NCBI Taxonomy" id="1155073"/>
    <lineage>
        <taxon>Bacteria</taxon>
        <taxon>Bacillati</taxon>
        <taxon>Bacillota</taxon>
        <taxon>Bacilli</taxon>
        <taxon>Lactobacillales</taxon>
        <taxon>Enterococcaceae</taxon>
        <taxon>Enterococcus</taxon>
    </lineage>
</organism>
<evidence type="ECO:0000313" key="1">
    <source>
        <dbReference type="EMBL" id="MEO1781215.1"/>
    </source>
</evidence>
<sequence>MTNEEMEELFKEYHGLMFRVLRRGGVFPAHSYFEDYWQELSLVLFQLMKEAPDRIGFLTAYNESWLFSHLLWRLSDIRRYQTRHVKEEVLELPVEELLQTTPEEHLDAAAVLERDALLMGFWNSLKPKQQGQLEKLWQAKSQKPPVSPALLSYYRTCLRKIFKKFCENF</sequence>
<proteinExistence type="predicted"/>
<dbReference type="Proteomes" id="UP001429357">
    <property type="component" value="Unassembled WGS sequence"/>
</dbReference>
<gene>
    <name evidence="1" type="ORF">BAU18_000794</name>
</gene>
<reference evidence="1" key="1">
    <citation type="submission" date="2016-06" db="EMBL/GenBank/DDBJ databases">
        <authorList>
            <person name="Van Tyne D."/>
        </authorList>
    </citation>
    <scope>NUCLEOTIDE SEQUENCE</scope>
    <source>
        <strain evidence="1">JM9A</strain>
    </source>
</reference>
<evidence type="ECO:0008006" key="3">
    <source>
        <dbReference type="Google" id="ProtNLM"/>
    </source>
</evidence>
<dbReference type="RefSeq" id="WP_161870817.1">
    <property type="nucleotide sequence ID" value="NZ_JAQFAM010000009.1"/>
</dbReference>
<name>A0ABV0EZH6_9ENTE</name>
<keyword evidence="2" id="KW-1185">Reference proteome</keyword>
<comment type="caution">
    <text evidence="1">The sequence shown here is derived from an EMBL/GenBank/DDBJ whole genome shotgun (WGS) entry which is preliminary data.</text>
</comment>
<evidence type="ECO:0000313" key="2">
    <source>
        <dbReference type="Proteomes" id="UP001429357"/>
    </source>
</evidence>